<comment type="caution">
    <text evidence="1">The sequence shown here is derived from an EMBL/GenBank/DDBJ whole genome shotgun (WGS) entry which is preliminary data.</text>
</comment>
<keyword evidence="2" id="KW-1185">Reference proteome</keyword>
<name>A0A255D598_9MYCO</name>
<evidence type="ECO:0008006" key="3">
    <source>
        <dbReference type="Google" id="ProtNLM"/>
    </source>
</evidence>
<protein>
    <recommendedName>
        <fullName evidence="3">DUF2563 domain-containing protein</fullName>
    </recommendedName>
</protein>
<organism evidence="1 2">
    <name type="scientific">Mycolicibacterium sphagni</name>
    <dbReference type="NCBI Taxonomy" id="1786"/>
    <lineage>
        <taxon>Bacteria</taxon>
        <taxon>Bacillati</taxon>
        <taxon>Actinomycetota</taxon>
        <taxon>Actinomycetes</taxon>
        <taxon>Mycobacteriales</taxon>
        <taxon>Mycobacteriaceae</taxon>
        <taxon>Mycolicibacterium</taxon>
    </lineage>
</organism>
<reference evidence="1 2" key="1">
    <citation type="submission" date="2017-07" db="EMBL/GenBank/DDBJ databases">
        <title>The new phylogeny of genus Mycobacterium.</title>
        <authorList>
            <person name="Tortoli E."/>
            <person name="Trovato A."/>
            <person name="Cirillo D.M."/>
        </authorList>
    </citation>
    <scope>NUCLEOTIDE SEQUENCE [LARGE SCALE GENOMIC DNA]</scope>
    <source>
        <strain evidence="1 2">ATCC 33027</strain>
    </source>
</reference>
<dbReference type="OrthoDB" id="4750359at2"/>
<dbReference type="Proteomes" id="UP000216063">
    <property type="component" value="Unassembled WGS sequence"/>
</dbReference>
<dbReference type="InterPro" id="IPR022534">
    <property type="entry name" value="DUF2563"/>
</dbReference>
<dbReference type="EMBL" id="NOZR01000068">
    <property type="protein sequence ID" value="OYN74130.1"/>
    <property type="molecule type" value="Genomic_DNA"/>
</dbReference>
<gene>
    <name evidence="1" type="ORF">CG716_29425</name>
</gene>
<dbReference type="Pfam" id="PF10817">
    <property type="entry name" value="DUF2563"/>
    <property type="match status" value="1"/>
</dbReference>
<evidence type="ECO:0000313" key="2">
    <source>
        <dbReference type="Proteomes" id="UP000216063"/>
    </source>
</evidence>
<accession>A0A255D598</accession>
<evidence type="ECO:0000313" key="1">
    <source>
        <dbReference type="EMBL" id="OYN74130.1"/>
    </source>
</evidence>
<sequence length="100" mass="10790">MRSGANRSYNAADRANDGANTLGRAAVNSGIFGDFAAAELFHSALSQTHAHHVNRMHGHCSLLGALGDKAHHAASGFSEMEERNTEAVREVLWRVCCTNR</sequence>
<dbReference type="AlphaFoldDB" id="A0A255D598"/>
<proteinExistence type="predicted"/>